<dbReference type="SUPFAM" id="SSF47979">
    <property type="entry name" value="Iron-dependent repressor protein, dimerization domain"/>
    <property type="match status" value="1"/>
</dbReference>
<evidence type="ECO:0000256" key="6">
    <source>
        <dbReference type="ARBA" id="ARBA00023015"/>
    </source>
</evidence>
<evidence type="ECO:0000256" key="7">
    <source>
        <dbReference type="ARBA" id="ARBA00023125"/>
    </source>
</evidence>
<evidence type="ECO:0000256" key="9">
    <source>
        <dbReference type="ARBA" id="ARBA00023163"/>
    </source>
</evidence>
<keyword evidence="14" id="KW-1185">Reference proteome</keyword>
<dbReference type="InterPro" id="IPR036388">
    <property type="entry name" value="WH-like_DNA-bd_sf"/>
</dbReference>
<dbReference type="InterPro" id="IPR022689">
    <property type="entry name" value="Iron_dep_repressor"/>
</dbReference>
<name>A0A2M9D2L1_9MICO</name>
<keyword evidence="5" id="KW-0678">Repressor</keyword>
<proteinExistence type="inferred from homology"/>
<evidence type="ECO:0000313" key="14">
    <source>
        <dbReference type="Proteomes" id="UP000231742"/>
    </source>
</evidence>
<dbReference type="InterPro" id="IPR036390">
    <property type="entry name" value="WH_DNA-bd_sf"/>
</dbReference>
<evidence type="ECO:0000256" key="4">
    <source>
        <dbReference type="ARBA" id="ARBA00022490"/>
    </source>
</evidence>
<keyword evidence="6" id="KW-0805">Transcription regulation</keyword>
<dbReference type="PROSITE" id="PS50944">
    <property type="entry name" value="HTH_DTXR"/>
    <property type="match status" value="1"/>
</dbReference>
<dbReference type="PANTHER" id="PTHR33238:SF11">
    <property type="entry name" value="TRANSCRIPTIONAL REGULATOR MNTR"/>
    <property type="match status" value="1"/>
</dbReference>
<comment type="subcellular location">
    <subcellularLocation>
        <location evidence="1">Cytoplasm</location>
    </subcellularLocation>
</comment>
<comment type="subunit">
    <text evidence="3">Homodimer.</text>
</comment>
<evidence type="ECO:0000256" key="3">
    <source>
        <dbReference type="ARBA" id="ARBA00011738"/>
    </source>
</evidence>
<dbReference type="Proteomes" id="UP000231742">
    <property type="component" value="Unassembled WGS sequence"/>
</dbReference>
<dbReference type="GO" id="GO:0046983">
    <property type="term" value="F:protein dimerization activity"/>
    <property type="evidence" value="ECO:0007669"/>
    <property type="project" value="InterPro"/>
</dbReference>
<evidence type="ECO:0000256" key="5">
    <source>
        <dbReference type="ARBA" id="ARBA00022491"/>
    </source>
</evidence>
<keyword evidence="4" id="KW-0963">Cytoplasm</keyword>
<evidence type="ECO:0000259" key="12">
    <source>
        <dbReference type="PROSITE" id="PS50944"/>
    </source>
</evidence>
<dbReference type="InterPro" id="IPR036421">
    <property type="entry name" value="Fe_dep_repressor_sf"/>
</dbReference>
<feature type="domain" description="HTH dtxR-type" evidence="12">
    <location>
        <begin position="1"/>
        <end position="68"/>
    </location>
</feature>
<dbReference type="SMART" id="SM00899">
    <property type="entry name" value="FeoA"/>
    <property type="match status" value="1"/>
</dbReference>
<dbReference type="Gene3D" id="1.10.60.10">
    <property type="entry name" value="Iron dependent repressor, metal binding and dimerisation domain"/>
    <property type="match status" value="1"/>
</dbReference>
<dbReference type="GO" id="GO:0046914">
    <property type="term" value="F:transition metal ion binding"/>
    <property type="evidence" value="ECO:0007669"/>
    <property type="project" value="InterPro"/>
</dbReference>
<accession>A0A2M9D2L1</accession>
<dbReference type="GO" id="GO:0005737">
    <property type="term" value="C:cytoplasm"/>
    <property type="evidence" value="ECO:0007669"/>
    <property type="project" value="UniProtKB-SubCell"/>
</dbReference>
<dbReference type="SUPFAM" id="SSF46785">
    <property type="entry name" value="Winged helix' DNA-binding domain"/>
    <property type="match status" value="1"/>
</dbReference>
<dbReference type="GO" id="GO:0003677">
    <property type="term" value="F:DNA binding"/>
    <property type="evidence" value="ECO:0007669"/>
    <property type="project" value="UniProtKB-KW"/>
</dbReference>
<dbReference type="EMBL" id="PGFH01000002">
    <property type="protein sequence ID" value="PJJ78293.1"/>
    <property type="molecule type" value="Genomic_DNA"/>
</dbReference>
<dbReference type="Pfam" id="PF04023">
    <property type="entry name" value="FeoA"/>
    <property type="match status" value="1"/>
</dbReference>
<dbReference type="GO" id="GO:0045892">
    <property type="term" value="P:negative regulation of DNA-templated transcription"/>
    <property type="evidence" value="ECO:0007669"/>
    <property type="project" value="TreeGrafter"/>
</dbReference>
<keyword evidence="10" id="KW-0464">Manganese</keyword>
<protein>
    <recommendedName>
        <fullName evidence="11">Manganese transport regulator</fullName>
    </recommendedName>
</protein>
<dbReference type="InterPro" id="IPR007167">
    <property type="entry name" value="Fe-transptr_FeoA-like"/>
</dbReference>
<gene>
    <name evidence="13" type="ORF">CLV85_1859</name>
</gene>
<evidence type="ECO:0000313" key="13">
    <source>
        <dbReference type="EMBL" id="PJJ78293.1"/>
    </source>
</evidence>
<evidence type="ECO:0000256" key="1">
    <source>
        <dbReference type="ARBA" id="ARBA00004496"/>
    </source>
</evidence>
<organism evidence="13 14">
    <name type="scientific">Salinibacterium amurskyense</name>
    <dbReference type="NCBI Taxonomy" id="205941"/>
    <lineage>
        <taxon>Bacteria</taxon>
        <taxon>Bacillati</taxon>
        <taxon>Actinomycetota</taxon>
        <taxon>Actinomycetes</taxon>
        <taxon>Micrococcales</taxon>
        <taxon>Microbacteriaceae</taxon>
        <taxon>Salinibacterium</taxon>
    </lineage>
</organism>
<dbReference type="PANTHER" id="PTHR33238">
    <property type="entry name" value="IRON (METAL) DEPENDENT REPRESSOR, DTXR FAMILY"/>
    <property type="match status" value="1"/>
</dbReference>
<dbReference type="SMART" id="SM00529">
    <property type="entry name" value="HTH_DTXR"/>
    <property type="match status" value="1"/>
</dbReference>
<dbReference type="GO" id="GO:0003700">
    <property type="term" value="F:DNA-binding transcription factor activity"/>
    <property type="evidence" value="ECO:0007669"/>
    <property type="project" value="InterPro"/>
</dbReference>
<dbReference type="Pfam" id="PF02742">
    <property type="entry name" value="Fe_dep_repr_C"/>
    <property type="match status" value="1"/>
</dbReference>
<keyword evidence="8" id="KW-0010">Activator</keyword>
<comment type="caution">
    <text evidence="13">The sequence shown here is derived from an EMBL/GenBank/DDBJ whole genome shotgun (WGS) entry which is preliminary data.</text>
</comment>
<evidence type="ECO:0000256" key="2">
    <source>
        <dbReference type="ARBA" id="ARBA00007871"/>
    </source>
</evidence>
<dbReference type="OrthoDB" id="9791355at2"/>
<dbReference type="InterPro" id="IPR022687">
    <property type="entry name" value="HTH_DTXR"/>
</dbReference>
<dbReference type="InterPro" id="IPR001367">
    <property type="entry name" value="Fe_dep_repressor"/>
</dbReference>
<comment type="similarity">
    <text evidence="2">Belongs to the DtxR/MntR family.</text>
</comment>
<dbReference type="Pfam" id="PF01325">
    <property type="entry name" value="Fe_dep_repress"/>
    <property type="match status" value="1"/>
</dbReference>
<reference evidence="13 14" key="1">
    <citation type="submission" date="2017-11" db="EMBL/GenBank/DDBJ databases">
        <title>Genomic Encyclopedia of Archaeal and Bacterial Type Strains, Phase II (KMG-II): From Individual Species to Whole Genera.</title>
        <authorList>
            <person name="Goeker M."/>
        </authorList>
    </citation>
    <scope>NUCLEOTIDE SEQUENCE [LARGE SCALE GENOMIC DNA]</scope>
    <source>
        <strain evidence="13 14">DSM 16400</strain>
    </source>
</reference>
<evidence type="ECO:0000256" key="11">
    <source>
        <dbReference type="ARBA" id="ARBA00032593"/>
    </source>
</evidence>
<evidence type="ECO:0000256" key="8">
    <source>
        <dbReference type="ARBA" id="ARBA00023159"/>
    </source>
</evidence>
<dbReference type="InterPro" id="IPR050536">
    <property type="entry name" value="DtxR_MntR_Metal-Reg"/>
</dbReference>
<evidence type="ECO:0000256" key="10">
    <source>
        <dbReference type="ARBA" id="ARBA00023211"/>
    </source>
</evidence>
<keyword evidence="9" id="KW-0804">Transcription</keyword>
<sequence length="248" mass="26612">MSVTELSVSTQNYLKTVWSLSEWSDAPVTATVIAERTGYTLSSVSDAVRRLTDQGFLDHARYGSIALTDVGRAHAVAMVRRHRLIESFLVSVLGYGWDQVHDEAENLEHAVSDFMVERIDEFLEHPTRDPHGDPIPSADGVITIPDAVQLSRIAPGSTVIVERISDDDPELLKFFEERGIVFEATLSVNAGAPYSDALEVVVVGDAGGASGEARGEANDGAVRQSAVPISLGRSATDALYVSGGTLTE</sequence>
<dbReference type="FunFam" id="1.10.60.10:FF:000004">
    <property type="entry name" value="DtxR family transcriptional regulator"/>
    <property type="match status" value="1"/>
</dbReference>
<dbReference type="RefSeq" id="WP_100389349.1">
    <property type="nucleotide sequence ID" value="NZ_BMZU01000002.1"/>
</dbReference>
<keyword evidence="7" id="KW-0238">DNA-binding</keyword>
<dbReference type="Gene3D" id="1.10.10.10">
    <property type="entry name" value="Winged helix-like DNA-binding domain superfamily/Winged helix DNA-binding domain"/>
    <property type="match status" value="1"/>
</dbReference>
<dbReference type="AlphaFoldDB" id="A0A2M9D2L1"/>